<evidence type="ECO:0000259" key="9">
    <source>
        <dbReference type="PROSITE" id="PS51007"/>
    </source>
</evidence>
<comment type="caution">
    <text evidence="10">The sequence shown here is derived from an EMBL/GenBank/DDBJ whole genome shotgun (WGS) entry which is preliminary data.</text>
</comment>
<dbReference type="SUPFAM" id="SSF46626">
    <property type="entry name" value="Cytochrome c"/>
    <property type="match status" value="1"/>
</dbReference>
<dbReference type="EMBL" id="JBHTKA010000001">
    <property type="protein sequence ID" value="MFD0997914.1"/>
    <property type="molecule type" value="Genomic_DNA"/>
</dbReference>
<organism evidence="10 11">
    <name type="scientific">Ohtaekwangia kribbensis</name>
    <dbReference type="NCBI Taxonomy" id="688913"/>
    <lineage>
        <taxon>Bacteria</taxon>
        <taxon>Pseudomonadati</taxon>
        <taxon>Bacteroidota</taxon>
        <taxon>Cytophagia</taxon>
        <taxon>Cytophagales</taxon>
        <taxon>Fulvivirgaceae</taxon>
        <taxon>Ohtaekwangia</taxon>
    </lineage>
</organism>
<keyword evidence="1" id="KW-0813">Transport</keyword>
<keyword evidence="11" id="KW-1185">Reference proteome</keyword>
<accession>A0ABW3JWL0</accession>
<dbReference type="PROSITE" id="PS51257">
    <property type="entry name" value="PROKAR_LIPOPROTEIN"/>
    <property type="match status" value="1"/>
</dbReference>
<evidence type="ECO:0000256" key="1">
    <source>
        <dbReference type="ARBA" id="ARBA00022448"/>
    </source>
</evidence>
<proteinExistence type="predicted"/>
<keyword evidence="8" id="KW-0732">Signal</keyword>
<feature type="domain" description="Cytochrome c" evidence="9">
    <location>
        <begin position="50"/>
        <end position="135"/>
    </location>
</feature>
<evidence type="ECO:0000256" key="3">
    <source>
        <dbReference type="ARBA" id="ARBA00022723"/>
    </source>
</evidence>
<evidence type="ECO:0000256" key="7">
    <source>
        <dbReference type="SAM" id="MobiDB-lite"/>
    </source>
</evidence>
<dbReference type="InterPro" id="IPR002324">
    <property type="entry name" value="Cyt_c_ID"/>
</dbReference>
<dbReference type="InterPro" id="IPR009056">
    <property type="entry name" value="Cyt_c-like_dom"/>
</dbReference>
<evidence type="ECO:0000256" key="4">
    <source>
        <dbReference type="ARBA" id="ARBA00022982"/>
    </source>
</evidence>
<name>A0ABW3JWL0_9BACT</name>
<dbReference type="RefSeq" id="WP_377573701.1">
    <property type="nucleotide sequence ID" value="NZ_JBHTKA010000001.1"/>
</dbReference>
<feature type="region of interest" description="Disordered" evidence="7">
    <location>
        <begin position="29"/>
        <end position="50"/>
    </location>
</feature>
<keyword evidence="4" id="KW-0249">Electron transport</keyword>
<keyword evidence="2 6" id="KW-0349">Heme</keyword>
<evidence type="ECO:0000313" key="11">
    <source>
        <dbReference type="Proteomes" id="UP001597112"/>
    </source>
</evidence>
<sequence>MKKLFVLIALVGMAGFSLTSCGSKKEEKKEEADAYSDYETAEPKAASADDQIAQGQALVDASDCKTCHHPTNKIVGPSHTDVAKKYEFTKANVTMLAGKIINGGSGNWGEIPMSPHADISQADAEKMAMYVLSLDGEKPKD</sequence>
<evidence type="ECO:0000256" key="5">
    <source>
        <dbReference type="ARBA" id="ARBA00023004"/>
    </source>
</evidence>
<dbReference type="InterPro" id="IPR036909">
    <property type="entry name" value="Cyt_c-like_dom_sf"/>
</dbReference>
<gene>
    <name evidence="10" type="ORF">ACFQ21_01310</name>
</gene>
<evidence type="ECO:0000256" key="2">
    <source>
        <dbReference type="ARBA" id="ARBA00022617"/>
    </source>
</evidence>
<feature type="signal peptide" evidence="8">
    <location>
        <begin position="1"/>
        <end position="19"/>
    </location>
</feature>
<dbReference type="Gene3D" id="1.10.760.10">
    <property type="entry name" value="Cytochrome c-like domain"/>
    <property type="match status" value="1"/>
</dbReference>
<evidence type="ECO:0000256" key="6">
    <source>
        <dbReference type="PROSITE-ProRule" id="PRU00433"/>
    </source>
</evidence>
<keyword evidence="3 6" id="KW-0479">Metal-binding</keyword>
<keyword evidence="5 6" id="KW-0408">Iron</keyword>
<feature type="chain" id="PRO_5046911975" evidence="8">
    <location>
        <begin position="20"/>
        <end position="141"/>
    </location>
</feature>
<dbReference type="PRINTS" id="PR00606">
    <property type="entry name" value="CYTCHROMECID"/>
</dbReference>
<dbReference type="PROSITE" id="PS51007">
    <property type="entry name" value="CYTC"/>
    <property type="match status" value="1"/>
</dbReference>
<evidence type="ECO:0000256" key="8">
    <source>
        <dbReference type="SAM" id="SignalP"/>
    </source>
</evidence>
<reference evidence="11" key="1">
    <citation type="journal article" date="2019" name="Int. J. Syst. Evol. Microbiol.">
        <title>The Global Catalogue of Microorganisms (GCM) 10K type strain sequencing project: providing services to taxonomists for standard genome sequencing and annotation.</title>
        <authorList>
            <consortium name="The Broad Institute Genomics Platform"/>
            <consortium name="The Broad Institute Genome Sequencing Center for Infectious Disease"/>
            <person name="Wu L."/>
            <person name="Ma J."/>
        </authorList>
    </citation>
    <scope>NUCLEOTIDE SEQUENCE [LARGE SCALE GENOMIC DNA]</scope>
    <source>
        <strain evidence="11">CCUG 58938</strain>
    </source>
</reference>
<protein>
    <submittedName>
        <fullName evidence="10">C-type cytochrome</fullName>
    </submittedName>
</protein>
<evidence type="ECO:0000313" key="10">
    <source>
        <dbReference type="EMBL" id="MFD0997914.1"/>
    </source>
</evidence>
<dbReference type="Pfam" id="PF00034">
    <property type="entry name" value="Cytochrom_C"/>
    <property type="match status" value="1"/>
</dbReference>
<dbReference type="Proteomes" id="UP001597112">
    <property type="component" value="Unassembled WGS sequence"/>
</dbReference>